<evidence type="ECO:0000313" key="2">
    <source>
        <dbReference type="Proteomes" id="UP000838749"/>
    </source>
</evidence>
<dbReference type="EMBL" id="CAKMAB010000040">
    <property type="protein sequence ID" value="CAH1058853.1"/>
    <property type="molecule type" value="Genomic_DNA"/>
</dbReference>
<sequence length="134" mass="14891">MTRKKEDPIQVLNEAVQQNADESTSDPTLTVNPSEKEVVGVFTEQIESVKEKETNSLIYLGPNLPGGRLLQSTVFREGIPAYLEPLLTERPEVQDLIFPLNEMINSQKLILQTGTAQYVAYQALMKGEVNNSGI</sequence>
<reference evidence="1" key="1">
    <citation type="submission" date="2021-12" db="EMBL/GenBank/DDBJ databases">
        <authorList>
            <person name="Criscuolo A."/>
        </authorList>
    </citation>
    <scope>NUCLEOTIDE SEQUENCE</scope>
    <source>
        <strain evidence="1">CIP111894</strain>
    </source>
</reference>
<comment type="caution">
    <text evidence="1">The sequence shown here is derived from an EMBL/GenBank/DDBJ whole genome shotgun (WGS) entry which is preliminary data.</text>
</comment>
<keyword evidence="2" id="KW-1185">Reference proteome</keyword>
<evidence type="ECO:0000313" key="1">
    <source>
        <dbReference type="EMBL" id="CAH1058853.1"/>
    </source>
</evidence>
<protein>
    <submittedName>
        <fullName evidence="1">Uncharacterized protein</fullName>
    </submittedName>
</protein>
<dbReference type="RefSeq" id="WP_234540719.1">
    <property type="nucleotide sequence ID" value="NZ_CAKMAB010000040.1"/>
</dbReference>
<dbReference type="Proteomes" id="UP000838749">
    <property type="component" value="Unassembled WGS sequence"/>
</dbReference>
<proteinExistence type="predicted"/>
<organism evidence="1 2">
    <name type="scientific">Paenibacillus pseudetheri</name>
    <dbReference type="NCBI Taxonomy" id="2897682"/>
    <lineage>
        <taxon>Bacteria</taxon>
        <taxon>Bacillati</taxon>
        <taxon>Bacillota</taxon>
        <taxon>Bacilli</taxon>
        <taxon>Bacillales</taxon>
        <taxon>Paenibacillaceae</taxon>
        <taxon>Paenibacillus</taxon>
    </lineage>
</organism>
<gene>
    <name evidence="1" type="ORF">PAECIP111894_05039</name>
</gene>
<accession>A0ABN8FLC9</accession>
<name>A0ABN8FLC9_9BACL</name>